<organism evidence="2 3">
    <name type="scientific">Nitrososphaera viennensis EN76</name>
    <dbReference type="NCBI Taxonomy" id="926571"/>
    <lineage>
        <taxon>Archaea</taxon>
        <taxon>Nitrososphaerota</taxon>
        <taxon>Nitrososphaeria</taxon>
        <taxon>Nitrososphaerales</taxon>
        <taxon>Nitrososphaeraceae</taxon>
        <taxon>Nitrososphaera</taxon>
    </lineage>
</organism>
<reference evidence="2 3" key="1">
    <citation type="journal article" date="2014" name="Int. J. Syst. Evol. Microbiol.">
        <title>Nitrososphaera viennensis gen. nov., sp. nov., an aerobic and mesophilic, ammonia-oxidizing archaeon from soil and a member of the archaeal phylum Thaumarchaeota.</title>
        <authorList>
            <person name="Stieglmeier M."/>
            <person name="Klingl A."/>
            <person name="Alves R.J."/>
            <person name="Rittmann S.K."/>
            <person name="Melcher M."/>
            <person name="Leisch N."/>
            <person name="Schleper C."/>
        </authorList>
    </citation>
    <scope>NUCLEOTIDE SEQUENCE [LARGE SCALE GENOMIC DNA]</scope>
    <source>
        <strain evidence="2">EN76</strain>
    </source>
</reference>
<dbReference type="RefSeq" id="WP_144239721.1">
    <property type="nucleotide sequence ID" value="NZ_CP007536.1"/>
</dbReference>
<sequence>MVLGAIVDSEKTADAILADLQAIFGARVFDALAATIVKDHLGGEMDVRTAIMQRPDLFERAFIAILGEIGERVLAFVCNKLQAGLPPDENSSSSIVYSKA</sequence>
<dbReference type="EMBL" id="CP007536">
    <property type="protein sequence ID" value="AIC16890.1"/>
    <property type="molecule type" value="Genomic_DNA"/>
</dbReference>
<accession>A0A060HP42</accession>
<protein>
    <recommendedName>
        <fullName evidence="1">Nitrososphaera output domain-containing protein</fullName>
    </recommendedName>
</protein>
<dbReference type="GeneID" id="74947857"/>
<evidence type="ECO:0000313" key="3">
    <source>
        <dbReference type="Proteomes" id="UP000027093"/>
    </source>
</evidence>
<dbReference type="OrthoDB" id="380706at2157"/>
<name>A0A060HP42_9ARCH</name>
<gene>
    <name evidence="2" type="ORF">NVIE_026210</name>
</gene>
<dbReference type="HOGENOM" id="CLU_160434_0_0_2"/>
<dbReference type="KEGG" id="nvn:NVIE_026210"/>
<evidence type="ECO:0000259" key="1">
    <source>
        <dbReference type="Pfam" id="PF18550"/>
    </source>
</evidence>
<dbReference type="AlphaFoldDB" id="A0A060HP42"/>
<dbReference type="Pfam" id="PF18550">
    <property type="entry name" value="NitrOD2"/>
    <property type="match status" value="1"/>
</dbReference>
<dbReference type="Proteomes" id="UP000027093">
    <property type="component" value="Chromosome"/>
</dbReference>
<evidence type="ECO:0000313" key="2">
    <source>
        <dbReference type="EMBL" id="AIC16890.1"/>
    </source>
</evidence>
<dbReference type="InterPro" id="IPR041226">
    <property type="entry name" value="NitrOD2"/>
</dbReference>
<keyword evidence="3" id="KW-1185">Reference proteome</keyword>
<proteinExistence type="predicted"/>
<feature type="domain" description="Nitrososphaera output" evidence="1">
    <location>
        <begin position="6"/>
        <end position="94"/>
    </location>
</feature>